<dbReference type="Proteomes" id="UP000176493">
    <property type="component" value="Unassembled WGS sequence"/>
</dbReference>
<name>A0A1G2MGF0_9BACT</name>
<sequence>MLLISHLLLLLGEKRVRAAEGGAPNSFGKSGETEWAALCAAHSAVGSKPISSILVSLLYQARTYFQNK</sequence>
<protein>
    <submittedName>
        <fullName evidence="1">Uncharacterized protein</fullName>
    </submittedName>
</protein>
<organism evidence="1 2">
    <name type="scientific">Candidatus Taylorbacteria bacterium RIFCSPHIGHO2_02_49_25</name>
    <dbReference type="NCBI Taxonomy" id="1802305"/>
    <lineage>
        <taxon>Bacteria</taxon>
        <taxon>Candidatus Tayloriibacteriota</taxon>
    </lineage>
</organism>
<dbReference type="EMBL" id="MHRJ01000018">
    <property type="protein sequence ID" value="OHA22913.1"/>
    <property type="molecule type" value="Genomic_DNA"/>
</dbReference>
<dbReference type="AlphaFoldDB" id="A0A1G2MGF0"/>
<gene>
    <name evidence="1" type="ORF">A2W52_03385</name>
</gene>
<reference evidence="1 2" key="1">
    <citation type="journal article" date="2016" name="Nat. Commun.">
        <title>Thousands of microbial genomes shed light on interconnected biogeochemical processes in an aquifer system.</title>
        <authorList>
            <person name="Anantharaman K."/>
            <person name="Brown C.T."/>
            <person name="Hug L.A."/>
            <person name="Sharon I."/>
            <person name="Castelle C.J."/>
            <person name="Probst A.J."/>
            <person name="Thomas B.C."/>
            <person name="Singh A."/>
            <person name="Wilkins M.J."/>
            <person name="Karaoz U."/>
            <person name="Brodie E.L."/>
            <person name="Williams K.H."/>
            <person name="Hubbard S.S."/>
            <person name="Banfield J.F."/>
        </authorList>
    </citation>
    <scope>NUCLEOTIDE SEQUENCE [LARGE SCALE GENOMIC DNA]</scope>
</reference>
<comment type="caution">
    <text evidence="1">The sequence shown here is derived from an EMBL/GenBank/DDBJ whole genome shotgun (WGS) entry which is preliminary data.</text>
</comment>
<evidence type="ECO:0000313" key="2">
    <source>
        <dbReference type="Proteomes" id="UP000176493"/>
    </source>
</evidence>
<evidence type="ECO:0000313" key="1">
    <source>
        <dbReference type="EMBL" id="OHA22913.1"/>
    </source>
</evidence>
<accession>A0A1G2MGF0</accession>
<proteinExistence type="predicted"/>